<comment type="subcellular location">
    <subcellularLocation>
        <location evidence="1">Cell membrane</location>
        <topology evidence="1">Multi-pass membrane protein</topology>
    </subcellularLocation>
</comment>
<keyword evidence="4 5" id="KW-0472">Membrane</keyword>
<accession>A0A2S8R8X1</accession>
<dbReference type="GO" id="GO:0015421">
    <property type="term" value="F:ABC-type oligopeptide transporter activity"/>
    <property type="evidence" value="ECO:0007669"/>
    <property type="project" value="TreeGrafter"/>
</dbReference>
<dbReference type="InterPro" id="IPR039421">
    <property type="entry name" value="Type_1_exporter"/>
</dbReference>
<evidence type="ECO:0000256" key="3">
    <source>
        <dbReference type="ARBA" id="ARBA00022989"/>
    </source>
</evidence>
<dbReference type="InterPro" id="IPR011527">
    <property type="entry name" value="ABC1_TM_dom"/>
</dbReference>
<feature type="transmembrane region" description="Helical" evidence="5">
    <location>
        <begin position="54"/>
        <end position="78"/>
    </location>
</feature>
<proteinExistence type="predicted"/>
<dbReference type="PROSITE" id="PS50929">
    <property type="entry name" value="ABC_TM1F"/>
    <property type="match status" value="1"/>
</dbReference>
<dbReference type="Proteomes" id="UP000239720">
    <property type="component" value="Unassembled WGS sequence"/>
</dbReference>
<dbReference type="EMBL" id="NEMB01000003">
    <property type="protein sequence ID" value="PQQ66242.1"/>
    <property type="molecule type" value="Genomic_DNA"/>
</dbReference>
<dbReference type="Gene3D" id="1.20.1560.10">
    <property type="entry name" value="ABC transporter type 1, transmembrane domain"/>
    <property type="match status" value="1"/>
</dbReference>
<dbReference type="SUPFAM" id="SSF90123">
    <property type="entry name" value="ABC transporter transmembrane region"/>
    <property type="match status" value="1"/>
</dbReference>
<evidence type="ECO:0000259" key="6">
    <source>
        <dbReference type="PROSITE" id="PS50929"/>
    </source>
</evidence>
<dbReference type="GO" id="GO:0005524">
    <property type="term" value="F:ATP binding"/>
    <property type="evidence" value="ECO:0007669"/>
    <property type="project" value="InterPro"/>
</dbReference>
<feature type="transmembrane region" description="Helical" evidence="5">
    <location>
        <begin position="237"/>
        <end position="256"/>
    </location>
</feature>
<evidence type="ECO:0000313" key="7">
    <source>
        <dbReference type="EMBL" id="PQQ66242.1"/>
    </source>
</evidence>
<gene>
    <name evidence="7" type="ORF">B9R14_05415</name>
</gene>
<dbReference type="GO" id="GO:0005886">
    <property type="term" value="C:plasma membrane"/>
    <property type="evidence" value="ECO:0007669"/>
    <property type="project" value="UniProtKB-SubCell"/>
</dbReference>
<evidence type="ECO:0000256" key="2">
    <source>
        <dbReference type="ARBA" id="ARBA00022692"/>
    </source>
</evidence>
<organism evidence="7 8">
    <name type="scientific">Acetivibrio saccincola</name>
    <dbReference type="NCBI Taxonomy" id="1677857"/>
    <lineage>
        <taxon>Bacteria</taxon>
        <taxon>Bacillati</taxon>
        <taxon>Bacillota</taxon>
        <taxon>Clostridia</taxon>
        <taxon>Eubacteriales</taxon>
        <taxon>Oscillospiraceae</taxon>
        <taxon>Acetivibrio</taxon>
    </lineage>
</organism>
<evidence type="ECO:0000313" key="8">
    <source>
        <dbReference type="Proteomes" id="UP000239720"/>
    </source>
</evidence>
<feature type="transmembrane region" description="Helical" evidence="5">
    <location>
        <begin position="268"/>
        <end position="287"/>
    </location>
</feature>
<sequence length="320" mass="36001">MDLLKKLLYKRIGFVILTVCISISAVAVSLWWNAQLSSIINTININSMVSARAIIIAAITIVASMGLAYLMSICSGWTCETMAHDLRMGYAVHFTTLSITEIENLNVGEQLSRLQNELSDVSGFLRTNLFGIVDDFIKFIVTFSWMLCINPKLTLFANMPTIFIILYTVYSSKVIGKAVQKSQQANAQMNGFADMLITVFPILRLFDANLLIQKQYNIALEQWENASISAERRRAKLMSLSALLSCIPLLLLFLIGGTEVIHGTTTIGTLYIFVNLSWNVSGVMMNMPARIAMFRKFSADMKRIEPFVSIGWRHKNEYTY</sequence>
<feature type="transmembrane region" description="Helical" evidence="5">
    <location>
        <begin position="153"/>
        <end position="170"/>
    </location>
</feature>
<evidence type="ECO:0000256" key="5">
    <source>
        <dbReference type="SAM" id="Phobius"/>
    </source>
</evidence>
<dbReference type="AlphaFoldDB" id="A0A2S8R8X1"/>
<dbReference type="Pfam" id="PF00664">
    <property type="entry name" value="ABC_membrane"/>
    <property type="match status" value="1"/>
</dbReference>
<evidence type="ECO:0000256" key="1">
    <source>
        <dbReference type="ARBA" id="ARBA00004651"/>
    </source>
</evidence>
<keyword evidence="2 5" id="KW-0812">Transmembrane</keyword>
<comment type="caution">
    <text evidence="7">The sequence shown here is derived from an EMBL/GenBank/DDBJ whole genome shotgun (WGS) entry which is preliminary data.</text>
</comment>
<protein>
    <recommendedName>
        <fullName evidence="6">ABC transmembrane type-1 domain-containing protein</fullName>
    </recommendedName>
</protein>
<dbReference type="OrthoDB" id="2053136at2"/>
<evidence type="ECO:0000256" key="4">
    <source>
        <dbReference type="ARBA" id="ARBA00023136"/>
    </source>
</evidence>
<feature type="domain" description="ABC transmembrane type-1" evidence="6">
    <location>
        <begin position="12"/>
        <end position="296"/>
    </location>
</feature>
<dbReference type="PANTHER" id="PTHR43394:SF1">
    <property type="entry name" value="ATP-BINDING CASSETTE SUB-FAMILY B MEMBER 10, MITOCHONDRIAL"/>
    <property type="match status" value="1"/>
</dbReference>
<keyword evidence="3 5" id="KW-1133">Transmembrane helix</keyword>
<dbReference type="InterPro" id="IPR036640">
    <property type="entry name" value="ABC1_TM_sf"/>
</dbReference>
<reference evidence="7 8" key="1">
    <citation type="journal article" date="2018" name="Syst. Appl. Microbiol.">
        <title>Characterization and high-quality draft genome sequence of Herbivorax saccincola A7, an anaerobic, alkaliphilic, thermophilic, cellulolytic, and xylanolytic bacterium.</title>
        <authorList>
            <person name="Aikawa S."/>
            <person name="Baramee S."/>
            <person name="Sermsathanaswadi J."/>
            <person name="Thianheng P."/>
            <person name="Tachaapaikoon C."/>
            <person name="Shikata A."/>
            <person name="Waeonukul R."/>
            <person name="Pason P."/>
            <person name="Ratanakhanokchai K."/>
            <person name="Kosugi A."/>
        </authorList>
    </citation>
    <scope>NUCLEOTIDE SEQUENCE [LARGE SCALE GENOMIC DNA]</scope>
    <source>
        <strain evidence="7 8">A7</strain>
    </source>
</reference>
<feature type="transmembrane region" description="Helical" evidence="5">
    <location>
        <begin position="12"/>
        <end position="34"/>
    </location>
</feature>
<name>A0A2S8R8X1_9FIRM</name>
<dbReference type="PANTHER" id="PTHR43394">
    <property type="entry name" value="ATP-DEPENDENT PERMEASE MDL1, MITOCHONDRIAL"/>
    <property type="match status" value="1"/>
</dbReference>
<dbReference type="RefSeq" id="WP_105367758.1">
    <property type="nucleotide sequence ID" value="NZ_NEMB01000003.1"/>
</dbReference>